<dbReference type="InterPro" id="IPR050545">
    <property type="entry name" value="Mycobact_MmpL"/>
</dbReference>
<comment type="subcellular location">
    <subcellularLocation>
        <location evidence="1">Cell membrane</location>
        <topology evidence="1">Multi-pass membrane protein</topology>
    </subcellularLocation>
</comment>
<keyword evidence="3" id="KW-1003">Cell membrane</keyword>
<dbReference type="EMBL" id="AWQS01000011">
    <property type="protein sequence ID" value="EWT07458.1"/>
    <property type="molecule type" value="Genomic_DNA"/>
</dbReference>
<feature type="transmembrane region" description="Helical" evidence="7">
    <location>
        <begin position="636"/>
        <end position="662"/>
    </location>
</feature>
<gene>
    <name evidence="9" type="ORF">N864_00065</name>
</gene>
<comment type="caution">
    <text evidence="9">The sequence shown here is derived from an EMBL/GenBank/DDBJ whole genome shotgun (WGS) entry which is preliminary data.</text>
</comment>
<feature type="transmembrane region" description="Helical" evidence="7">
    <location>
        <begin position="603"/>
        <end position="630"/>
    </location>
</feature>
<proteinExistence type="inferred from homology"/>
<evidence type="ECO:0000313" key="10">
    <source>
        <dbReference type="Proteomes" id="UP000019494"/>
    </source>
</evidence>
<evidence type="ECO:0000256" key="7">
    <source>
        <dbReference type="SAM" id="Phobius"/>
    </source>
</evidence>
<evidence type="ECO:0000256" key="4">
    <source>
        <dbReference type="ARBA" id="ARBA00022692"/>
    </source>
</evidence>
<dbReference type="Gene3D" id="1.20.1640.10">
    <property type="entry name" value="Multidrug efflux transporter AcrB transmembrane domain"/>
    <property type="match status" value="2"/>
</dbReference>
<dbReference type="AlphaFoldDB" id="W9GRJ7"/>
<evidence type="ECO:0000259" key="8">
    <source>
        <dbReference type="PROSITE" id="PS50156"/>
    </source>
</evidence>
<keyword evidence="4 7" id="KW-0812">Transmembrane</keyword>
<feature type="transmembrane region" description="Helical" evidence="7">
    <location>
        <begin position="562"/>
        <end position="582"/>
    </location>
</feature>
<accession>W9GRJ7</accession>
<evidence type="ECO:0000256" key="2">
    <source>
        <dbReference type="ARBA" id="ARBA00010157"/>
    </source>
</evidence>
<dbReference type="Proteomes" id="UP000019494">
    <property type="component" value="Unassembled WGS sequence"/>
</dbReference>
<feature type="transmembrane region" description="Helical" evidence="7">
    <location>
        <begin position="271"/>
        <end position="294"/>
    </location>
</feature>
<feature type="transmembrane region" description="Helical" evidence="7">
    <location>
        <begin position="529"/>
        <end position="550"/>
    </location>
</feature>
<evidence type="ECO:0000256" key="1">
    <source>
        <dbReference type="ARBA" id="ARBA00004651"/>
    </source>
</evidence>
<feature type="transmembrane region" description="Helical" evidence="7">
    <location>
        <begin position="300"/>
        <end position="326"/>
    </location>
</feature>
<feature type="transmembrane region" description="Helical" evidence="7">
    <location>
        <begin position="505"/>
        <end position="522"/>
    </location>
</feature>
<dbReference type="PATRIC" id="fig|584657.3.peg.552"/>
<dbReference type="SUPFAM" id="SSF82866">
    <property type="entry name" value="Multidrug efflux transporter AcrB transmembrane domain"/>
    <property type="match status" value="2"/>
</dbReference>
<dbReference type="Pfam" id="PF03176">
    <property type="entry name" value="MMPL"/>
    <property type="match status" value="2"/>
</dbReference>
<dbReference type="InterPro" id="IPR000731">
    <property type="entry name" value="SSD"/>
</dbReference>
<comment type="similarity">
    <text evidence="2">Belongs to the resistance-nodulation-cell division (RND) (TC 2.A.6) family. MmpL subfamily.</text>
</comment>
<keyword evidence="6 7" id="KW-0472">Membrane</keyword>
<reference evidence="10" key="1">
    <citation type="submission" date="2013-08" db="EMBL/GenBank/DDBJ databases">
        <title>Intrasporangium oryzae NRRL B-24470.</title>
        <authorList>
            <person name="Liu H."/>
            <person name="Wang G."/>
        </authorList>
    </citation>
    <scope>NUCLEOTIDE SEQUENCE [LARGE SCALE GENOMIC DNA]</scope>
    <source>
        <strain evidence="10">Q5-1</strain>
    </source>
</reference>
<dbReference type="PANTHER" id="PTHR33406:SF6">
    <property type="entry name" value="MEMBRANE PROTEIN YDGH-RELATED"/>
    <property type="match status" value="1"/>
</dbReference>
<keyword evidence="5 7" id="KW-1133">Transmembrane helix</keyword>
<organism evidence="9 10">
    <name type="scientific">Intrasporangium chromatireducens Q5-1</name>
    <dbReference type="NCBI Taxonomy" id="584657"/>
    <lineage>
        <taxon>Bacteria</taxon>
        <taxon>Bacillati</taxon>
        <taxon>Actinomycetota</taxon>
        <taxon>Actinomycetes</taxon>
        <taxon>Micrococcales</taxon>
        <taxon>Intrasporangiaceae</taxon>
        <taxon>Intrasporangium</taxon>
    </lineage>
</organism>
<feature type="transmembrane region" description="Helical" evidence="7">
    <location>
        <begin position="168"/>
        <end position="186"/>
    </location>
</feature>
<name>W9GRJ7_9MICO</name>
<sequence>MRLTSRLTARWWAGAIALLALLLSGLVIGVVGQAERSPSATDSLPIGSDSSAAAALRERLPQQDESSAVVLFSRDGTALSDADRTAIGTKVQSLTNAQGGKRLPVVPSADGTAQLVVVPVAAADATRAAEVVRDLRDVVKAGLPSGLTAQVTGPAAVEADLAAVFEGANVRLLITTASIVALLLVITYRSPVLWLIPLTIIGVADRLAAVLATQVLHATGVVWDESTIGILSVLVFGAGTDYALLLISRYRDELRRHEDRREAMALALRRTAEAVLSSATTVVVAVLTLLLSAFPGTRGLGLASAVGVATAAGFVLIVLPAALVVFGRWVFWPKVPHVGEASLADARTPWRRIGEAVAARPMRVIAATLVGLGIAAALGTGISTGLSTAEQFLDKPEAISAAERLAQSFPAGSADPAVVVTTAEAQGVLDRVSGSTGVTSARVTAQGNGVTQIDAVLAGAPGSDEVRSSVSALRDHLSGLPDTHVGGTEAAALDTASASRHDRSVILPLILGLVLVALVLLLRSLVAPVVLVATVLLTYVASLGLSWLVFTQWLGFARLDDSAPLLSFVFLVALGVDYNIFLVTRAREEAQGHGTRSGMVRGLAATGGVITSAGVLLAAVFAVLGVLPLVVLAQVGVIICIGVLLDTLVVRTLLVPALAIGLGDAFWWPRRRSGAEPLRPEPVSAPVKAGGR</sequence>
<feature type="domain" description="SSD" evidence="8">
    <location>
        <begin position="207"/>
        <end position="325"/>
    </location>
</feature>
<feature type="domain" description="SSD" evidence="8">
    <location>
        <begin position="532"/>
        <end position="660"/>
    </location>
</feature>
<dbReference type="InterPro" id="IPR004869">
    <property type="entry name" value="MMPL_dom"/>
</dbReference>
<evidence type="ECO:0000256" key="5">
    <source>
        <dbReference type="ARBA" id="ARBA00022989"/>
    </source>
</evidence>
<feature type="transmembrane region" description="Helical" evidence="7">
    <location>
        <begin position="228"/>
        <end position="250"/>
    </location>
</feature>
<dbReference type="GO" id="GO:0005886">
    <property type="term" value="C:plasma membrane"/>
    <property type="evidence" value="ECO:0007669"/>
    <property type="project" value="UniProtKB-SubCell"/>
</dbReference>
<dbReference type="PANTHER" id="PTHR33406">
    <property type="entry name" value="MEMBRANE PROTEIN MJ1562-RELATED"/>
    <property type="match status" value="1"/>
</dbReference>
<evidence type="ECO:0000256" key="3">
    <source>
        <dbReference type="ARBA" id="ARBA00022475"/>
    </source>
</evidence>
<protein>
    <submittedName>
        <fullName evidence="9">Membrane protein</fullName>
    </submittedName>
</protein>
<evidence type="ECO:0000313" key="9">
    <source>
        <dbReference type="EMBL" id="EWT07458.1"/>
    </source>
</evidence>
<feature type="transmembrane region" description="Helical" evidence="7">
    <location>
        <begin position="364"/>
        <end position="386"/>
    </location>
</feature>
<feature type="transmembrane region" description="Helical" evidence="7">
    <location>
        <begin position="193"/>
        <end position="216"/>
    </location>
</feature>
<keyword evidence="10" id="KW-1185">Reference proteome</keyword>
<evidence type="ECO:0000256" key="6">
    <source>
        <dbReference type="ARBA" id="ARBA00023136"/>
    </source>
</evidence>
<dbReference type="PROSITE" id="PS50156">
    <property type="entry name" value="SSD"/>
    <property type="match status" value="2"/>
</dbReference>